<evidence type="ECO:0000313" key="1">
    <source>
        <dbReference type="EMBL" id="AMF92958.1"/>
    </source>
</evidence>
<accession>A0ABN4KIS6</accession>
<organism evidence="1 2">
    <name type="scientific">Vibrio fluvialis</name>
    <dbReference type="NCBI Taxonomy" id="676"/>
    <lineage>
        <taxon>Bacteria</taxon>
        <taxon>Pseudomonadati</taxon>
        <taxon>Pseudomonadota</taxon>
        <taxon>Gammaproteobacteria</taxon>
        <taxon>Vibrionales</taxon>
        <taxon>Vibrionaceae</taxon>
        <taxon>Vibrio</taxon>
    </lineage>
</organism>
<dbReference type="RefSeq" id="WP_024374361.1">
    <property type="nucleotide sequence ID" value="NZ_CP019119.1"/>
</dbReference>
<name>A0ABN4KIS6_VIBFL</name>
<dbReference type="EMBL" id="CP014034">
    <property type="protein sequence ID" value="AMF92958.1"/>
    <property type="molecule type" value="Genomic_DNA"/>
</dbReference>
<keyword evidence="2" id="KW-1185">Reference proteome</keyword>
<sequence>MIDNIDFSEWFSFHKFETHEQIGCQGTYIIGQFDVPPTGKPNELEKNIVYVGETTQKLKVRLRAFVKSAFERKAGHSGGWTFSDKFLQNTPVNEIPRNLYISIYCPSGNDSQKRALAKFAERKVILDYCLEYGEYPACNKN</sequence>
<dbReference type="Proteomes" id="UP000057088">
    <property type="component" value="Chromosome 1"/>
</dbReference>
<evidence type="ECO:0000313" key="2">
    <source>
        <dbReference type="Proteomes" id="UP000057088"/>
    </source>
</evidence>
<gene>
    <name evidence="1" type="ORF">AL536_05735</name>
</gene>
<reference evidence="2" key="1">
    <citation type="submission" date="2015-12" db="EMBL/GenBank/DDBJ databases">
        <title>FDA dAtabase for Regulatory Grade micrObial Sequences (FDA-ARGOS): Supporting development and validation of Infectious Disease Dx tests.</title>
        <authorList>
            <person name="Hoffmann M."/>
            <person name="Allard M."/>
            <person name="Evans P."/>
            <person name="Brown E."/>
            <person name="Tallon L.J."/>
            <person name="Sadzewicz L."/>
            <person name="Sengamalay N."/>
            <person name="Ott S."/>
            <person name="Godinez A."/>
            <person name="Nagaraj S."/>
            <person name="Vyas G."/>
            <person name="Aluvathingal J."/>
            <person name="Nadendla S."/>
            <person name="Geyer C."/>
            <person name="Sichtig H."/>
        </authorList>
    </citation>
    <scope>NUCLEOTIDE SEQUENCE [LARGE SCALE GENOMIC DNA]</scope>
    <source>
        <strain evidence="2">ATCC 33809</strain>
    </source>
</reference>
<protein>
    <recommendedName>
        <fullName evidence="3">GIY-YIG domain-containing protein</fullName>
    </recommendedName>
</protein>
<evidence type="ECO:0008006" key="3">
    <source>
        <dbReference type="Google" id="ProtNLM"/>
    </source>
</evidence>
<proteinExistence type="predicted"/>